<evidence type="ECO:0000256" key="1">
    <source>
        <dbReference type="SAM" id="MobiDB-lite"/>
    </source>
</evidence>
<keyword evidence="3" id="KW-1185">Reference proteome</keyword>
<protein>
    <submittedName>
        <fullName evidence="2">Uncharacterized protein</fullName>
    </submittedName>
</protein>
<gene>
    <name evidence="2" type="ORF">VTJ49DRAFT_471</name>
</gene>
<accession>A0ABR3VFI3</accession>
<proteinExistence type="predicted"/>
<organism evidence="2 3">
    <name type="scientific">Humicola insolens</name>
    <name type="common">Soft-rot fungus</name>
    <dbReference type="NCBI Taxonomy" id="85995"/>
    <lineage>
        <taxon>Eukaryota</taxon>
        <taxon>Fungi</taxon>
        <taxon>Dikarya</taxon>
        <taxon>Ascomycota</taxon>
        <taxon>Pezizomycotina</taxon>
        <taxon>Sordariomycetes</taxon>
        <taxon>Sordariomycetidae</taxon>
        <taxon>Sordariales</taxon>
        <taxon>Chaetomiaceae</taxon>
        <taxon>Mycothermus</taxon>
    </lineage>
</organism>
<reference evidence="2 3" key="1">
    <citation type="journal article" date="2024" name="Commun. Biol.">
        <title>Comparative genomic analysis of thermophilic fungi reveals convergent evolutionary adaptations and gene losses.</title>
        <authorList>
            <person name="Steindorff A.S."/>
            <person name="Aguilar-Pontes M.V."/>
            <person name="Robinson A.J."/>
            <person name="Andreopoulos B."/>
            <person name="LaButti K."/>
            <person name="Kuo A."/>
            <person name="Mondo S."/>
            <person name="Riley R."/>
            <person name="Otillar R."/>
            <person name="Haridas S."/>
            <person name="Lipzen A."/>
            <person name="Grimwood J."/>
            <person name="Schmutz J."/>
            <person name="Clum A."/>
            <person name="Reid I.D."/>
            <person name="Moisan M.C."/>
            <person name="Butler G."/>
            <person name="Nguyen T.T.M."/>
            <person name="Dewar K."/>
            <person name="Conant G."/>
            <person name="Drula E."/>
            <person name="Henrissat B."/>
            <person name="Hansel C."/>
            <person name="Singer S."/>
            <person name="Hutchinson M.I."/>
            <person name="de Vries R.P."/>
            <person name="Natvig D.O."/>
            <person name="Powell A.J."/>
            <person name="Tsang A."/>
            <person name="Grigoriev I.V."/>
        </authorList>
    </citation>
    <scope>NUCLEOTIDE SEQUENCE [LARGE SCALE GENOMIC DNA]</scope>
    <source>
        <strain evidence="2 3">CBS 620.91</strain>
    </source>
</reference>
<dbReference type="Proteomes" id="UP001583172">
    <property type="component" value="Unassembled WGS sequence"/>
</dbReference>
<feature type="region of interest" description="Disordered" evidence="1">
    <location>
        <begin position="279"/>
        <end position="332"/>
    </location>
</feature>
<evidence type="ECO:0000313" key="3">
    <source>
        <dbReference type="Proteomes" id="UP001583172"/>
    </source>
</evidence>
<name>A0ABR3VFI3_HUMIN</name>
<sequence>MLDAPALTEEKVLVPLVTGNQLVDAHMDIDAADFGTAASMEITDAPHEPLLSMGSVFSALPSLPPVQAPVSTAFADTPVEDENRSPFLAPPQPAVAHSASTSGPTPVFAPLDNTAMMVGNELPLVPTPEPVAAEPAPTFDPYPVGPLDNTVKVGNGLPQLTAPEPVAAQPVPAFDPAPVSAALDDTAKKVTSQEQAAAPPEPVTITYPKRPAVRHFSGFSIAPPAPKEVPIDPALLDPALLEAPTPAPVNFGLAAPANAPSNSAAAAPVAFSFDFSAPGPSTSPVRNAKRRSGARKTQAQAPAKAPAAAPAPVLPGSATMPPADPKGKGKATFTESTFEPDFDYLVMNAQQWTDLATKWIHDCYNIMFTSPVFAAVDRNWMIMWRNKALRLLTTEFDGDLSDIEMDSEFLSSKTKRFFQLTMLESGGPDADGRNAVLRHVKDLAAMEGIDVGVIEM</sequence>
<dbReference type="EMBL" id="JAZGSY010000113">
    <property type="protein sequence ID" value="KAL1840433.1"/>
    <property type="molecule type" value="Genomic_DNA"/>
</dbReference>
<comment type="caution">
    <text evidence="2">The sequence shown here is derived from an EMBL/GenBank/DDBJ whole genome shotgun (WGS) entry which is preliminary data.</text>
</comment>
<feature type="compositionally biased region" description="Low complexity" evidence="1">
    <location>
        <begin position="298"/>
        <end position="311"/>
    </location>
</feature>
<evidence type="ECO:0000313" key="2">
    <source>
        <dbReference type="EMBL" id="KAL1840433.1"/>
    </source>
</evidence>